<proteinExistence type="predicted"/>
<feature type="compositionally biased region" description="Low complexity" evidence="1">
    <location>
        <begin position="88"/>
        <end position="99"/>
    </location>
</feature>
<evidence type="ECO:0000313" key="3">
    <source>
        <dbReference type="Proteomes" id="UP000240883"/>
    </source>
</evidence>
<protein>
    <submittedName>
        <fullName evidence="2">Uncharacterized protein</fullName>
    </submittedName>
</protein>
<feature type="region of interest" description="Disordered" evidence="1">
    <location>
        <begin position="84"/>
        <end position="134"/>
    </location>
</feature>
<dbReference type="Proteomes" id="UP000240883">
    <property type="component" value="Unassembled WGS sequence"/>
</dbReference>
<dbReference type="AlphaFoldDB" id="A0A2T2N5V8"/>
<keyword evidence="3" id="KW-1185">Reference proteome</keyword>
<sequence>MASSISPPILKASFITTMPISHFTFTTSTCKRLHHLRHPVFKQVLPPTLFSPCHQNPSSPLVAAAQSAAQSSYNGHMFSACPRPSPLPASAAPHAALPGARRHHHAPSPSPPPPHPPRPRSLPANPRQVALLPM</sequence>
<dbReference type="EMBL" id="KZ678149">
    <property type="protein sequence ID" value="PSN60408.1"/>
    <property type="molecule type" value="Genomic_DNA"/>
</dbReference>
<feature type="compositionally biased region" description="Pro residues" evidence="1">
    <location>
        <begin position="108"/>
        <end position="120"/>
    </location>
</feature>
<name>A0A2T2N5V8_CORCC</name>
<accession>A0A2T2N5V8</accession>
<evidence type="ECO:0000256" key="1">
    <source>
        <dbReference type="SAM" id="MobiDB-lite"/>
    </source>
</evidence>
<evidence type="ECO:0000313" key="2">
    <source>
        <dbReference type="EMBL" id="PSN60408.1"/>
    </source>
</evidence>
<reference evidence="2 3" key="1">
    <citation type="journal article" date="2018" name="Front. Microbiol.">
        <title>Genome-Wide Analysis of Corynespora cassiicola Leaf Fall Disease Putative Effectors.</title>
        <authorList>
            <person name="Lopez D."/>
            <person name="Ribeiro S."/>
            <person name="Label P."/>
            <person name="Fumanal B."/>
            <person name="Venisse J.S."/>
            <person name="Kohler A."/>
            <person name="de Oliveira R.R."/>
            <person name="Labutti K."/>
            <person name="Lipzen A."/>
            <person name="Lail K."/>
            <person name="Bauer D."/>
            <person name="Ohm R.A."/>
            <person name="Barry K.W."/>
            <person name="Spatafora J."/>
            <person name="Grigoriev I.V."/>
            <person name="Martin F.M."/>
            <person name="Pujade-Renaud V."/>
        </authorList>
    </citation>
    <scope>NUCLEOTIDE SEQUENCE [LARGE SCALE GENOMIC DNA]</scope>
    <source>
        <strain evidence="2 3">Philippines</strain>
    </source>
</reference>
<organism evidence="2 3">
    <name type="scientific">Corynespora cassiicola Philippines</name>
    <dbReference type="NCBI Taxonomy" id="1448308"/>
    <lineage>
        <taxon>Eukaryota</taxon>
        <taxon>Fungi</taxon>
        <taxon>Dikarya</taxon>
        <taxon>Ascomycota</taxon>
        <taxon>Pezizomycotina</taxon>
        <taxon>Dothideomycetes</taxon>
        <taxon>Pleosporomycetidae</taxon>
        <taxon>Pleosporales</taxon>
        <taxon>Corynesporascaceae</taxon>
        <taxon>Corynespora</taxon>
    </lineage>
</organism>
<gene>
    <name evidence="2" type="ORF">BS50DRAFT_209502</name>
</gene>